<reference evidence="3" key="2">
    <citation type="submission" date="2015-01" db="EMBL/GenBank/DDBJ databases">
        <title>Evolutionary Origins and Diversification of the Mycorrhizal Mutualists.</title>
        <authorList>
            <consortium name="DOE Joint Genome Institute"/>
            <consortium name="Mycorrhizal Genomics Consortium"/>
            <person name="Kohler A."/>
            <person name="Kuo A."/>
            <person name="Nagy L.G."/>
            <person name="Floudas D."/>
            <person name="Copeland A."/>
            <person name="Barry K.W."/>
            <person name="Cichocki N."/>
            <person name="Veneault-Fourrey C."/>
            <person name="LaButti K."/>
            <person name="Lindquist E.A."/>
            <person name="Lipzen A."/>
            <person name="Lundell T."/>
            <person name="Morin E."/>
            <person name="Murat C."/>
            <person name="Riley R."/>
            <person name="Ohm R."/>
            <person name="Sun H."/>
            <person name="Tunlid A."/>
            <person name="Henrissat B."/>
            <person name="Grigoriev I.V."/>
            <person name="Hibbett D.S."/>
            <person name="Martin F."/>
        </authorList>
    </citation>
    <scope>NUCLEOTIDE SEQUENCE [LARGE SCALE GENOMIC DNA]</scope>
    <source>
        <strain evidence="3">MAFF 305830</strain>
    </source>
</reference>
<dbReference type="Pfam" id="PF13561">
    <property type="entry name" value="adh_short_C2"/>
    <property type="match status" value="1"/>
</dbReference>
<dbReference type="PANTHER" id="PTHR47534:SF3">
    <property type="entry name" value="ALCOHOL DEHYDROGENASE-LIKE C-TERMINAL DOMAIN-CONTAINING PROTEIN"/>
    <property type="match status" value="1"/>
</dbReference>
<dbReference type="InterPro" id="IPR052228">
    <property type="entry name" value="Sec_Metab_Biosynth_Oxidored"/>
</dbReference>
<dbReference type="HOGENOM" id="CLU_1195499_0_0_1"/>
<dbReference type="PANTHER" id="PTHR47534">
    <property type="entry name" value="YALI0E05731P"/>
    <property type="match status" value="1"/>
</dbReference>
<keyword evidence="1" id="KW-0560">Oxidoreductase</keyword>
<proteinExistence type="predicted"/>
<dbReference type="STRING" id="933852.A0A0C3BB23"/>
<name>A0A0C3BB23_SERVB</name>
<evidence type="ECO:0000313" key="2">
    <source>
        <dbReference type="EMBL" id="KIM28621.1"/>
    </source>
</evidence>
<dbReference type="Proteomes" id="UP000054097">
    <property type="component" value="Unassembled WGS sequence"/>
</dbReference>
<organism evidence="2 3">
    <name type="scientific">Serendipita vermifera MAFF 305830</name>
    <dbReference type="NCBI Taxonomy" id="933852"/>
    <lineage>
        <taxon>Eukaryota</taxon>
        <taxon>Fungi</taxon>
        <taxon>Dikarya</taxon>
        <taxon>Basidiomycota</taxon>
        <taxon>Agaricomycotina</taxon>
        <taxon>Agaricomycetes</taxon>
        <taxon>Sebacinales</taxon>
        <taxon>Serendipitaceae</taxon>
        <taxon>Serendipita</taxon>
    </lineage>
</organism>
<evidence type="ECO:0000313" key="3">
    <source>
        <dbReference type="Proteomes" id="UP000054097"/>
    </source>
</evidence>
<evidence type="ECO:0008006" key="4">
    <source>
        <dbReference type="Google" id="ProtNLM"/>
    </source>
</evidence>
<sequence length="232" mass="25555">MAEQMAQQTNGRAHIILLGRNQDAANKIIASFPQTPVGTPAEEESKYSFIKVDATSMAQVREVTAKLSNELDKINFIVASAGYSTLKGRDESPEGIDRKIACTFYARFRFIHDLAPLVEKAAEKQEQTGIMSVFAAGRGSQIDLNDLGLVKGYSQTRAHDDMVTYTDAAFEVSLSVQSTAPSPANSDIAVFVGIRQPPPKHLLYQHIPWTGYYARRHEEYGCHVLCTSLTSL</sequence>
<accession>A0A0C3BB23</accession>
<dbReference type="InterPro" id="IPR036291">
    <property type="entry name" value="NAD(P)-bd_dom_sf"/>
</dbReference>
<dbReference type="AlphaFoldDB" id="A0A0C3BB23"/>
<evidence type="ECO:0000256" key="1">
    <source>
        <dbReference type="ARBA" id="ARBA00023002"/>
    </source>
</evidence>
<dbReference type="InterPro" id="IPR002347">
    <property type="entry name" value="SDR_fam"/>
</dbReference>
<dbReference type="OrthoDB" id="2898509at2759"/>
<dbReference type="EMBL" id="KN824292">
    <property type="protein sequence ID" value="KIM28621.1"/>
    <property type="molecule type" value="Genomic_DNA"/>
</dbReference>
<dbReference type="SUPFAM" id="SSF51735">
    <property type="entry name" value="NAD(P)-binding Rossmann-fold domains"/>
    <property type="match status" value="1"/>
</dbReference>
<dbReference type="GO" id="GO:0016491">
    <property type="term" value="F:oxidoreductase activity"/>
    <property type="evidence" value="ECO:0007669"/>
    <property type="project" value="UniProtKB-KW"/>
</dbReference>
<gene>
    <name evidence="2" type="ORF">M408DRAFT_329384</name>
</gene>
<dbReference type="Gene3D" id="3.40.50.720">
    <property type="entry name" value="NAD(P)-binding Rossmann-like Domain"/>
    <property type="match status" value="1"/>
</dbReference>
<reference evidence="2 3" key="1">
    <citation type="submission" date="2014-04" db="EMBL/GenBank/DDBJ databases">
        <authorList>
            <consortium name="DOE Joint Genome Institute"/>
            <person name="Kuo A."/>
            <person name="Zuccaro A."/>
            <person name="Kohler A."/>
            <person name="Nagy L.G."/>
            <person name="Floudas D."/>
            <person name="Copeland A."/>
            <person name="Barry K.W."/>
            <person name="Cichocki N."/>
            <person name="Veneault-Fourrey C."/>
            <person name="LaButti K."/>
            <person name="Lindquist E.A."/>
            <person name="Lipzen A."/>
            <person name="Lundell T."/>
            <person name="Morin E."/>
            <person name="Murat C."/>
            <person name="Sun H."/>
            <person name="Tunlid A."/>
            <person name="Henrissat B."/>
            <person name="Grigoriev I.V."/>
            <person name="Hibbett D.S."/>
            <person name="Martin F."/>
            <person name="Nordberg H.P."/>
            <person name="Cantor M.N."/>
            <person name="Hua S.X."/>
        </authorList>
    </citation>
    <scope>NUCLEOTIDE SEQUENCE [LARGE SCALE GENOMIC DNA]</scope>
    <source>
        <strain evidence="2 3">MAFF 305830</strain>
    </source>
</reference>
<protein>
    <recommendedName>
        <fullName evidence="4">Ketoreductase (KR) domain-containing protein</fullName>
    </recommendedName>
</protein>
<keyword evidence="3" id="KW-1185">Reference proteome</keyword>